<dbReference type="EMBL" id="JAJSOF020000031">
    <property type="protein sequence ID" value="KAJ4431402.1"/>
    <property type="molecule type" value="Genomic_DNA"/>
</dbReference>
<accession>A0ABQ8SBT2</accession>
<comment type="caution">
    <text evidence="1">The sequence shown here is derived from an EMBL/GenBank/DDBJ whole genome shotgun (WGS) entry which is preliminary data.</text>
</comment>
<sequence>MENFKETHIQSHKLTAAVASSEINSTEYSVFQKYVAFSIEEKAYIIEVYFHTDMKDDYGNWNYNITECEQQFLFSFSQIPDYIITEYFRRNVINLVDKFRATECTERKKSIGKIAYYNPAALLNTEKQNLHKAFKNTFLASEHYMMDEWSGEKSLRYRDLNSGFQLYVLTLIQPHQIPIPISD</sequence>
<dbReference type="Proteomes" id="UP001148838">
    <property type="component" value="Unassembled WGS sequence"/>
</dbReference>
<evidence type="ECO:0000313" key="1">
    <source>
        <dbReference type="EMBL" id="KAJ4431402.1"/>
    </source>
</evidence>
<gene>
    <name evidence="1" type="ORF">ANN_19999</name>
</gene>
<evidence type="ECO:0000313" key="2">
    <source>
        <dbReference type="Proteomes" id="UP001148838"/>
    </source>
</evidence>
<keyword evidence="2" id="KW-1185">Reference proteome</keyword>
<name>A0ABQ8SBT2_PERAM</name>
<protein>
    <submittedName>
        <fullName evidence="1">Uncharacterized protein</fullName>
    </submittedName>
</protein>
<proteinExistence type="predicted"/>
<reference evidence="1 2" key="1">
    <citation type="journal article" date="2022" name="Allergy">
        <title>Genome assembly and annotation of Periplaneta americana reveal a comprehensive cockroach allergen profile.</title>
        <authorList>
            <person name="Wang L."/>
            <person name="Xiong Q."/>
            <person name="Saelim N."/>
            <person name="Wang L."/>
            <person name="Nong W."/>
            <person name="Wan A.T."/>
            <person name="Shi M."/>
            <person name="Liu X."/>
            <person name="Cao Q."/>
            <person name="Hui J.H.L."/>
            <person name="Sookrung N."/>
            <person name="Leung T.F."/>
            <person name="Tungtrongchitr A."/>
            <person name="Tsui S.K.W."/>
        </authorList>
    </citation>
    <scope>NUCLEOTIDE SEQUENCE [LARGE SCALE GENOMIC DNA]</scope>
    <source>
        <strain evidence="1">PWHHKU_190912</strain>
    </source>
</reference>
<organism evidence="1 2">
    <name type="scientific">Periplaneta americana</name>
    <name type="common">American cockroach</name>
    <name type="synonym">Blatta americana</name>
    <dbReference type="NCBI Taxonomy" id="6978"/>
    <lineage>
        <taxon>Eukaryota</taxon>
        <taxon>Metazoa</taxon>
        <taxon>Ecdysozoa</taxon>
        <taxon>Arthropoda</taxon>
        <taxon>Hexapoda</taxon>
        <taxon>Insecta</taxon>
        <taxon>Pterygota</taxon>
        <taxon>Neoptera</taxon>
        <taxon>Polyneoptera</taxon>
        <taxon>Dictyoptera</taxon>
        <taxon>Blattodea</taxon>
        <taxon>Blattoidea</taxon>
        <taxon>Blattidae</taxon>
        <taxon>Blattinae</taxon>
        <taxon>Periplaneta</taxon>
    </lineage>
</organism>